<proteinExistence type="predicted"/>
<sequence>MITHFEASFIIKLIHLKDIWLFNCCDGCQHIIIQEKIKVNQISKIIIADLHIDNLSGLLGLLSSLNLSGRNKPLHIYGPLGLEEYLDLGKKYSHTNFCYNIYIHTIQKGLFIDHIDYRIYALLQDDYFEFIIISHEKYGKFSLGKAKKFRVISGPLYGQLKKSVNFILPDGFILNGVNFTNCKYLGTKLVLCIYRYHNRQFIQNSVNSQILLYKI</sequence>
<dbReference type="SUPFAM" id="SSF56281">
    <property type="entry name" value="Metallo-hydrolase/oxidoreductase"/>
    <property type="match status" value="1"/>
</dbReference>
<name>A0A4D6WS93_9FLOR</name>
<dbReference type="PANTHER" id="PTHR46018:SF2">
    <property type="entry name" value="ZINC PHOSPHODIESTERASE ELAC PROTEIN 1"/>
    <property type="match status" value="1"/>
</dbReference>
<accession>A0A4D6WS93</accession>
<geneLocation type="plastid" evidence="1"/>
<organism evidence="1">
    <name type="scientific">Antithamnion hubbsii</name>
    <dbReference type="NCBI Taxonomy" id="1005974"/>
    <lineage>
        <taxon>Eukaryota</taxon>
        <taxon>Rhodophyta</taxon>
        <taxon>Florideophyceae</taxon>
        <taxon>Rhodymeniophycidae</taxon>
        <taxon>Ceramiales</taxon>
        <taxon>Ceramiaceae</taxon>
        <taxon>Antithamnion</taxon>
    </lineage>
</organism>
<dbReference type="AlphaFoldDB" id="A0A4D6WS93"/>
<keyword evidence="1" id="KW-0934">Plastid</keyword>
<gene>
    <name evidence="1" type="primary">rnz</name>
</gene>
<reference evidence="1" key="2">
    <citation type="submission" date="2019-04" db="EMBL/GenBank/DDBJ databases">
        <authorList>
            <person name="Pasella M."/>
        </authorList>
    </citation>
    <scope>NUCLEOTIDE SEQUENCE</scope>
    <source>
        <strain evidence="1">PD2206</strain>
    </source>
</reference>
<evidence type="ECO:0000313" key="1">
    <source>
        <dbReference type="EMBL" id="QCI04415.1"/>
    </source>
</evidence>
<protein>
    <submittedName>
        <fullName evidence="1">Ribonuclease Z</fullName>
    </submittedName>
</protein>
<dbReference type="PANTHER" id="PTHR46018">
    <property type="entry name" value="ZINC PHOSPHODIESTERASE ELAC PROTEIN 1"/>
    <property type="match status" value="1"/>
</dbReference>
<dbReference type="GO" id="GO:0042781">
    <property type="term" value="F:3'-tRNA processing endoribonuclease activity"/>
    <property type="evidence" value="ECO:0007669"/>
    <property type="project" value="TreeGrafter"/>
</dbReference>
<reference evidence="1" key="1">
    <citation type="journal article" date="2019" name="Mol. Phylogenet. Evol.">
        <title>Morphological evolution and classification of the red algal order Ceramiales inferred using plastid phylogenomics.</title>
        <authorList>
            <person name="Diaz-Tapia P."/>
            <person name="Pasella M.M."/>
            <person name="Verbruggen H."/>
            <person name="Maggs C.A."/>
        </authorList>
    </citation>
    <scope>NUCLEOTIDE SEQUENCE</scope>
    <source>
        <strain evidence="1">PD2206</strain>
    </source>
</reference>
<dbReference type="Gene3D" id="3.60.15.10">
    <property type="entry name" value="Ribonuclease Z/Hydroxyacylglutathione hydrolase-like"/>
    <property type="match status" value="1"/>
</dbReference>
<dbReference type="EMBL" id="MK814610">
    <property type="protein sequence ID" value="QCI04415.1"/>
    <property type="molecule type" value="Genomic_DNA"/>
</dbReference>
<dbReference type="InterPro" id="IPR036866">
    <property type="entry name" value="RibonucZ/Hydroxyglut_hydro"/>
</dbReference>